<name>D2R492_PIRSD</name>
<dbReference type="PANTHER" id="PTHR32060">
    <property type="entry name" value="TAIL-SPECIFIC PROTEASE"/>
    <property type="match status" value="1"/>
</dbReference>
<dbReference type="GO" id="GO:0006508">
    <property type="term" value="P:proteolysis"/>
    <property type="evidence" value="ECO:0007669"/>
    <property type="project" value="UniProtKB-KW"/>
</dbReference>
<proteinExistence type="inferred from homology"/>
<protein>
    <submittedName>
        <fullName evidence="8">Carboxyl-terminal protease</fullName>
        <ecNumber evidence="8">3.4.21.102</ecNumber>
    </submittedName>
</protein>
<dbReference type="SMART" id="SM00228">
    <property type="entry name" value="PDZ"/>
    <property type="match status" value="1"/>
</dbReference>
<dbReference type="STRING" id="530564.Psta_0553"/>
<dbReference type="MEROPS" id="S41.004"/>
<dbReference type="OrthoDB" id="9812068at2"/>
<dbReference type="CDD" id="cd06782">
    <property type="entry name" value="cpPDZ_CPP-like"/>
    <property type="match status" value="1"/>
</dbReference>
<accession>D2R492</accession>
<dbReference type="InterPro" id="IPR005151">
    <property type="entry name" value="Tail-specific_protease"/>
</dbReference>
<dbReference type="SUPFAM" id="SSF52096">
    <property type="entry name" value="ClpP/crotonase"/>
    <property type="match status" value="1"/>
</dbReference>
<feature type="compositionally biased region" description="Low complexity" evidence="6">
    <location>
        <begin position="432"/>
        <end position="457"/>
    </location>
</feature>
<dbReference type="GO" id="GO:0004252">
    <property type="term" value="F:serine-type endopeptidase activity"/>
    <property type="evidence" value="ECO:0007669"/>
    <property type="project" value="UniProtKB-EC"/>
</dbReference>
<evidence type="ECO:0000313" key="8">
    <source>
        <dbReference type="EMBL" id="ADB15240.1"/>
    </source>
</evidence>
<evidence type="ECO:0000256" key="6">
    <source>
        <dbReference type="SAM" id="MobiDB-lite"/>
    </source>
</evidence>
<dbReference type="SUPFAM" id="SSF50156">
    <property type="entry name" value="PDZ domain-like"/>
    <property type="match status" value="1"/>
</dbReference>
<dbReference type="Pfam" id="PF17820">
    <property type="entry name" value="PDZ_6"/>
    <property type="match status" value="1"/>
</dbReference>
<keyword evidence="4 5" id="KW-0720">Serine protease</keyword>
<evidence type="ECO:0000313" key="9">
    <source>
        <dbReference type="Proteomes" id="UP000001887"/>
    </source>
</evidence>
<evidence type="ECO:0000256" key="5">
    <source>
        <dbReference type="RuleBase" id="RU004404"/>
    </source>
</evidence>
<dbReference type="InterPro" id="IPR041489">
    <property type="entry name" value="PDZ_6"/>
</dbReference>
<evidence type="ECO:0000256" key="1">
    <source>
        <dbReference type="ARBA" id="ARBA00009179"/>
    </source>
</evidence>
<reference evidence="8 9" key="1">
    <citation type="journal article" date="2009" name="Stand. Genomic Sci.">
        <title>Complete genome sequence of Pirellula staleyi type strain (ATCC 27377).</title>
        <authorList>
            <person name="Clum A."/>
            <person name="Tindall B.J."/>
            <person name="Sikorski J."/>
            <person name="Ivanova N."/>
            <person name="Mavrommatis K."/>
            <person name="Lucas S."/>
            <person name="Glavina del Rio T."/>
            <person name="Nolan M."/>
            <person name="Chen F."/>
            <person name="Tice H."/>
            <person name="Pitluck S."/>
            <person name="Cheng J.F."/>
            <person name="Chertkov O."/>
            <person name="Brettin T."/>
            <person name="Han C."/>
            <person name="Detter J.C."/>
            <person name="Kuske C."/>
            <person name="Bruce D."/>
            <person name="Goodwin L."/>
            <person name="Ovchinikova G."/>
            <person name="Pati A."/>
            <person name="Mikhailova N."/>
            <person name="Chen A."/>
            <person name="Palaniappan K."/>
            <person name="Land M."/>
            <person name="Hauser L."/>
            <person name="Chang Y.J."/>
            <person name="Jeffries C.D."/>
            <person name="Chain P."/>
            <person name="Rohde M."/>
            <person name="Goker M."/>
            <person name="Bristow J."/>
            <person name="Eisen J.A."/>
            <person name="Markowitz V."/>
            <person name="Hugenholtz P."/>
            <person name="Kyrpides N.C."/>
            <person name="Klenk H.P."/>
            <person name="Lapidus A."/>
        </authorList>
    </citation>
    <scope>NUCLEOTIDE SEQUENCE [LARGE SCALE GENOMIC DNA]</scope>
    <source>
        <strain evidence="9">ATCC 27377 / DSM 6068 / ICPB 4128</strain>
    </source>
</reference>
<dbReference type="Proteomes" id="UP000001887">
    <property type="component" value="Chromosome"/>
</dbReference>
<dbReference type="AlphaFoldDB" id="D2R492"/>
<dbReference type="PROSITE" id="PS51257">
    <property type="entry name" value="PROKAR_LIPOPROTEIN"/>
    <property type="match status" value="1"/>
</dbReference>
<dbReference type="eggNOG" id="COG0793">
    <property type="taxonomic scope" value="Bacteria"/>
</dbReference>
<dbReference type="InterPro" id="IPR001478">
    <property type="entry name" value="PDZ"/>
</dbReference>
<dbReference type="GO" id="GO:0030288">
    <property type="term" value="C:outer membrane-bounded periplasmic space"/>
    <property type="evidence" value="ECO:0007669"/>
    <property type="project" value="TreeGrafter"/>
</dbReference>
<keyword evidence="2 5" id="KW-0645">Protease</keyword>
<dbReference type="HOGENOM" id="CLU_017295_1_2_0"/>
<dbReference type="EC" id="3.4.21.102" evidence="8"/>
<dbReference type="EMBL" id="CP001848">
    <property type="protein sequence ID" value="ADB15240.1"/>
    <property type="molecule type" value="Genomic_DNA"/>
</dbReference>
<dbReference type="Gene3D" id="3.90.226.10">
    <property type="entry name" value="2-enoyl-CoA Hydratase, Chain A, domain 1"/>
    <property type="match status" value="1"/>
</dbReference>
<dbReference type="KEGG" id="psl:Psta_0553"/>
<dbReference type="FunFam" id="2.30.42.10:FF:000063">
    <property type="entry name" value="Peptidase, S41 family"/>
    <property type="match status" value="1"/>
</dbReference>
<dbReference type="NCBIfam" id="TIGR00225">
    <property type="entry name" value="prc"/>
    <property type="match status" value="1"/>
</dbReference>
<dbReference type="PROSITE" id="PS50106">
    <property type="entry name" value="PDZ"/>
    <property type="match status" value="1"/>
</dbReference>
<keyword evidence="9" id="KW-1185">Reference proteome</keyword>
<gene>
    <name evidence="8" type="ordered locus">Psta_0553</name>
</gene>
<feature type="domain" description="PDZ" evidence="7">
    <location>
        <begin position="88"/>
        <end position="146"/>
    </location>
</feature>
<evidence type="ECO:0000256" key="2">
    <source>
        <dbReference type="ARBA" id="ARBA00022670"/>
    </source>
</evidence>
<comment type="similarity">
    <text evidence="1 5">Belongs to the peptidase S41A family.</text>
</comment>
<evidence type="ECO:0000259" key="7">
    <source>
        <dbReference type="PROSITE" id="PS50106"/>
    </source>
</evidence>
<dbReference type="Gene3D" id="3.30.750.44">
    <property type="match status" value="1"/>
</dbReference>
<sequence length="507" mass="54841" precursor="true">MPLRNLLVILLAAAVSIACYWRASRNRYVDNLTQAMNLIESQYVDEVELPKLYEGAMEGMVDQLDPYSGYTNPADYEKLLEDLDQEFGGIGIQVEVKPDTGRLTVMNPLPRTPAYEAGLKAGDVILSIGGQDTKSMTINDAVRLMRGKPGEPVTIGVLQRSSDRPIELTIKRAIIPIESVYGDLRKADGDWTFRLASHPEIGYIRIATFGERTSDELRVAIESLRSGEPKLASLVIDLRGNAGGLLRAAIETCDMFLNEGRIVSTNGRGDVQLSAFDASSGVEFPTELPIVVLVDQYSASASEIVAACLQDHDRAVICGQRSWGKGTVQNVIELGSGKNRSAMRLTVARYQRPSGKNIHKKTGAVDADDWGVRPNPKLEVNLTDAQFEQRLVNRRSRDLLSAEDAAAGKPTSETVAEASTDVPATIAPQGEEPPSSTGSSSESETPSDATSESPSETSETKPAENQPAEETPAASPKTTDKLPTPDPFAIDPQLAKAIAYLQSLEKK</sequence>
<keyword evidence="3 5" id="KW-0378">Hydrolase</keyword>
<dbReference type="GO" id="GO:0007165">
    <property type="term" value="P:signal transduction"/>
    <property type="evidence" value="ECO:0007669"/>
    <property type="project" value="TreeGrafter"/>
</dbReference>
<dbReference type="InterPro" id="IPR036034">
    <property type="entry name" value="PDZ_sf"/>
</dbReference>
<evidence type="ECO:0000256" key="3">
    <source>
        <dbReference type="ARBA" id="ARBA00022801"/>
    </source>
</evidence>
<dbReference type="InterPro" id="IPR004447">
    <property type="entry name" value="Peptidase_S41A"/>
</dbReference>
<organism evidence="8 9">
    <name type="scientific">Pirellula staleyi (strain ATCC 27377 / DSM 6068 / ICPB 4128)</name>
    <name type="common">Pirella staleyi</name>
    <dbReference type="NCBI Taxonomy" id="530564"/>
    <lineage>
        <taxon>Bacteria</taxon>
        <taxon>Pseudomonadati</taxon>
        <taxon>Planctomycetota</taxon>
        <taxon>Planctomycetia</taxon>
        <taxon>Pirellulales</taxon>
        <taxon>Pirellulaceae</taxon>
        <taxon>Pirellula</taxon>
    </lineage>
</organism>
<dbReference type="InterPro" id="IPR029045">
    <property type="entry name" value="ClpP/crotonase-like_dom_sf"/>
</dbReference>
<dbReference type="PANTHER" id="PTHR32060:SF30">
    <property type="entry name" value="CARBOXY-TERMINAL PROCESSING PROTEASE CTPA"/>
    <property type="match status" value="1"/>
</dbReference>
<dbReference type="Pfam" id="PF22694">
    <property type="entry name" value="CtpB_N-like"/>
    <property type="match status" value="1"/>
</dbReference>
<dbReference type="InterPro" id="IPR055210">
    <property type="entry name" value="CtpA/B_N"/>
</dbReference>
<dbReference type="CDD" id="cd07560">
    <property type="entry name" value="Peptidase_S41_CPP"/>
    <property type="match status" value="1"/>
</dbReference>
<evidence type="ECO:0000256" key="4">
    <source>
        <dbReference type="ARBA" id="ARBA00022825"/>
    </source>
</evidence>
<feature type="region of interest" description="Disordered" evidence="6">
    <location>
        <begin position="402"/>
        <end position="490"/>
    </location>
</feature>
<dbReference type="SMART" id="SM00245">
    <property type="entry name" value="TSPc"/>
    <property type="match status" value="1"/>
</dbReference>
<dbReference type="Pfam" id="PF03572">
    <property type="entry name" value="Peptidase_S41"/>
    <property type="match status" value="1"/>
</dbReference>
<dbReference type="Gene3D" id="2.30.42.10">
    <property type="match status" value="1"/>
</dbReference>